<dbReference type="EMBL" id="SNXY01000006">
    <property type="protein sequence ID" value="TDP87167.1"/>
    <property type="molecule type" value="Genomic_DNA"/>
</dbReference>
<sequence length="108" mass="11504">MSVRFETEGTTLVATLEGRLDTTNAPATEAELLKRLGTGAVVLDLAGLSYISSAGLRVVLVVAKRLKPTGRRFVLAGLQPHIREVFEVSGFLSILDVAADRAEALARV</sequence>
<reference evidence="4 5" key="1">
    <citation type="submission" date="2019-03" db="EMBL/GenBank/DDBJ databases">
        <title>Genomic Encyclopedia of Type Strains, Phase IV (KMG-IV): sequencing the most valuable type-strain genomes for metagenomic binning, comparative biology and taxonomic classification.</title>
        <authorList>
            <person name="Goeker M."/>
        </authorList>
    </citation>
    <scope>NUCLEOTIDE SEQUENCE [LARGE SCALE GENOMIC DNA]</scope>
    <source>
        <strain evidence="4 5">DSM 102969</strain>
    </source>
</reference>
<dbReference type="CDD" id="cd07043">
    <property type="entry name" value="STAS_anti-anti-sigma_factors"/>
    <property type="match status" value="1"/>
</dbReference>
<dbReference type="NCBIfam" id="TIGR00377">
    <property type="entry name" value="ant_ant_sig"/>
    <property type="match status" value="1"/>
</dbReference>
<dbReference type="SUPFAM" id="SSF52091">
    <property type="entry name" value="SpoIIaa-like"/>
    <property type="match status" value="1"/>
</dbReference>
<gene>
    <name evidence="4" type="ORF">EDD54_1054</name>
</gene>
<evidence type="ECO:0000259" key="3">
    <source>
        <dbReference type="PROSITE" id="PS50801"/>
    </source>
</evidence>
<dbReference type="OrthoDB" id="280847at2"/>
<dbReference type="InterPro" id="IPR002645">
    <property type="entry name" value="STAS_dom"/>
</dbReference>
<dbReference type="PANTHER" id="PTHR33495">
    <property type="entry name" value="ANTI-SIGMA FACTOR ANTAGONIST TM_1081-RELATED-RELATED"/>
    <property type="match status" value="1"/>
</dbReference>
<evidence type="ECO:0000256" key="2">
    <source>
        <dbReference type="RuleBase" id="RU003749"/>
    </source>
</evidence>
<name>A0A4R6RMC4_9HYPH</name>
<feature type="domain" description="STAS" evidence="3">
    <location>
        <begin position="1"/>
        <end position="108"/>
    </location>
</feature>
<comment type="caution">
    <text evidence="4">The sequence shown here is derived from an EMBL/GenBank/DDBJ whole genome shotgun (WGS) entry which is preliminary data.</text>
</comment>
<protein>
    <recommendedName>
        <fullName evidence="2">Anti-sigma factor antagonist</fullName>
    </recommendedName>
</protein>
<evidence type="ECO:0000313" key="4">
    <source>
        <dbReference type="EMBL" id="TDP87167.1"/>
    </source>
</evidence>
<dbReference type="AlphaFoldDB" id="A0A4R6RMC4"/>
<evidence type="ECO:0000256" key="1">
    <source>
        <dbReference type="ARBA" id="ARBA00009013"/>
    </source>
</evidence>
<proteinExistence type="inferred from homology"/>
<dbReference type="PROSITE" id="PS50801">
    <property type="entry name" value="STAS"/>
    <property type="match status" value="1"/>
</dbReference>
<evidence type="ECO:0000313" key="5">
    <source>
        <dbReference type="Proteomes" id="UP000294547"/>
    </source>
</evidence>
<dbReference type="Gene3D" id="3.30.750.24">
    <property type="entry name" value="STAS domain"/>
    <property type="match status" value="1"/>
</dbReference>
<dbReference type="InterPro" id="IPR036513">
    <property type="entry name" value="STAS_dom_sf"/>
</dbReference>
<organism evidence="4 5">
    <name type="scientific">Oharaeibacter diazotrophicus</name>
    <dbReference type="NCBI Taxonomy" id="1920512"/>
    <lineage>
        <taxon>Bacteria</taxon>
        <taxon>Pseudomonadati</taxon>
        <taxon>Pseudomonadota</taxon>
        <taxon>Alphaproteobacteria</taxon>
        <taxon>Hyphomicrobiales</taxon>
        <taxon>Pleomorphomonadaceae</taxon>
        <taxon>Oharaeibacter</taxon>
    </lineage>
</organism>
<dbReference type="GO" id="GO:0043856">
    <property type="term" value="F:anti-sigma factor antagonist activity"/>
    <property type="evidence" value="ECO:0007669"/>
    <property type="project" value="InterPro"/>
</dbReference>
<accession>A0A4R6RMC4</accession>
<dbReference type="Proteomes" id="UP000294547">
    <property type="component" value="Unassembled WGS sequence"/>
</dbReference>
<dbReference type="Pfam" id="PF01740">
    <property type="entry name" value="STAS"/>
    <property type="match status" value="1"/>
</dbReference>
<comment type="similarity">
    <text evidence="1 2">Belongs to the anti-sigma-factor antagonist family.</text>
</comment>
<dbReference type="InterPro" id="IPR003658">
    <property type="entry name" value="Anti-sigma_ant"/>
</dbReference>
<dbReference type="RefSeq" id="WP_126535920.1">
    <property type="nucleotide sequence ID" value="NZ_SNXY01000006.1"/>
</dbReference>
<keyword evidence="5" id="KW-1185">Reference proteome</keyword>